<keyword evidence="2" id="KW-1185">Reference proteome</keyword>
<evidence type="ECO:0000313" key="2">
    <source>
        <dbReference type="Proteomes" id="UP001066276"/>
    </source>
</evidence>
<dbReference type="EMBL" id="JANPWB010000014">
    <property type="protein sequence ID" value="KAJ1101055.1"/>
    <property type="molecule type" value="Genomic_DNA"/>
</dbReference>
<reference evidence="1" key="1">
    <citation type="journal article" date="2022" name="bioRxiv">
        <title>Sequencing and chromosome-scale assembly of the giantPleurodeles waltlgenome.</title>
        <authorList>
            <person name="Brown T."/>
            <person name="Elewa A."/>
            <person name="Iarovenko S."/>
            <person name="Subramanian E."/>
            <person name="Araus A.J."/>
            <person name="Petzold A."/>
            <person name="Susuki M."/>
            <person name="Suzuki K.-i.T."/>
            <person name="Hayashi T."/>
            <person name="Toyoda A."/>
            <person name="Oliveira C."/>
            <person name="Osipova E."/>
            <person name="Leigh N.D."/>
            <person name="Simon A."/>
            <person name="Yun M.H."/>
        </authorList>
    </citation>
    <scope>NUCLEOTIDE SEQUENCE</scope>
    <source>
        <strain evidence="1">20211129_DDA</strain>
        <tissue evidence="1">Liver</tissue>
    </source>
</reference>
<evidence type="ECO:0000313" key="1">
    <source>
        <dbReference type="EMBL" id="KAJ1101055.1"/>
    </source>
</evidence>
<dbReference type="Proteomes" id="UP001066276">
    <property type="component" value="Chromosome 10"/>
</dbReference>
<sequence length="180" mass="20024">MGPLLAHLVQRESPDMTIVSMCIHTDAKVYTQEAINKVFYDHLKGVYTEQMHPKSEALEELLVEIRLPGLSPILTESLDVQISKEEVVTVINNLKPGKTPGSHGLPATFYQKYEDVLTDKQLEVYGEALSGGSLPNTMQEALVVIIPKTGRDPESATAYRSYLRSQRQADLRVQLFPSVA</sequence>
<dbReference type="AlphaFoldDB" id="A0AAV7MBC1"/>
<comment type="caution">
    <text evidence="1">The sequence shown here is derived from an EMBL/GenBank/DDBJ whole genome shotgun (WGS) entry which is preliminary data.</text>
</comment>
<accession>A0AAV7MBC1</accession>
<proteinExistence type="predicted"/>
<organism evidence="1 2">
    <name type="scientific">Pleurodeles waltl</name>
    <name type="common">Iberian ribbed newt</name>
    <dbReference type="NCBI Taxonomy" id="8319"/>
    <lineage>
        <taxon>Eukaryota</taxon>
        <taxon>Metazoa</taxon>
        <taxon>Chordata</taxon>
        <taxon>Craniata</taxon>
        <taxon>Vertebrata</taxon>
        <taxon>Euteleostomi</taxon>
        <taxon>Amphibia</taxon>
        <taxon>Batrachia</taxon>
        <taxon>Caudata</taxon>
        <taxon>Salamandroidea</taxon>
        <taxon>Salamandridae</taxon>
        <taxon>Pleurodelinae</taxon>
        <taxon>Pleurodeles</taxon>
    </lineage>
</organism>
<gene>
    <name evidence="1" type="ORF">NDU88_006129</name>
</gene>
<name>A0AAV7MBC1_PLEWA</name>
<protein>
    <submittedName>
        <fullName evidence="1">Uncharacterized protein</fullName>
    </submittedName>
</protein>
<dbReference type="PANTHER" id="PTHR19446">
    <property type="entry name" value="REVERSE TRANSCRIPTASES"/>
    <property type="match status" value="1"/>
</dbReference>